<sequence>MPVILSIRHDAHPLVFAVSLFLTKSLMDNFTVYQMVWSYALLGLLRWTNSSYGEYKELSLGGPEPTFMDWYAVVALTLFAYVDVTKSPRVRRDEVPYRGRIFSLPVRHGRRPIVKSVAPNRQLDQKGSPAVFHTVENMFQSYQLLHPEHLQIKPSVLERDVSALFHGIGDSGQQWEERVEQWEGEIAHVHVADGSVHVVLHPEDIKTVIEAGWGERHPLCANNKHRFRFYFNIIRKQPLPVPEGLVFIYAPRSEWEIEVLDVIIQSAIWYATRGELYPVTAGTEYPLVRNPAVNWKLKERVSPNQAQCYRCQLLRNHAGLRMLSQCFHAEGGARTRIRQTDIQVPRSLLDTKEQCDLLSSNPWCSGSDSASTSSVGSTTLNNAAEATASNTRGVAIPVFTDEETSSNFSSSSRWYGLSESPEPEADATINAARMVHGRGGLHAHAREAQAGHQRPRNLEEPSGRGEMQEETGDEVWMEQPPSDVSDEWERSFGEEDFF</sequence>
<dbReference type="PANTHER" id="PTHR38695">
    <property type="entry name" value="AMINO ACID PERMEASE_ SLC12A DOMAIN-CONTAINING PROTEIN"/>
    <property type="match status" value="1"/>
</dbReference>
<gene>
    <name evidence="3" type="ORF">MFIFM68171_11199</name>
</gene>
<proteinExistence type="predicted"/>
<feature type="compositionally biased region" description="Basic and acidic residues" evidence="1">
    <location>
        <begin position="487"/>
        <end position="498"/>
    </location>
</feature>
<feature type="domain" description="Luciferase" evidence="2">
    <location>
        <begin position="184"/>
        <end position="265"/>
    </location>
</feature>
<evidence type="ECO:0000256" key="1">
    <source>
        <dbReference type="SAM" id="MobiDB-lite"/>
    </source>
</evidence>
<dbReference type="Proteomes" id="UP001628179">
    <property type="component" value="Unassembled WGS sequence"/>
</dbReference>
<dbReference type="RefSeq" id="XP_070922719.1">
    <property type="nucleotide sequence ID" value="XM_071066618.1"/>
</dbReference>
<keyword evidence="4" id="KW-1185">Reference proteome</keyword>
<comment type="caution">
    <text evidence="3">The sequence shown here is derived from an EMBL/GenBank/DDBJ whole genome shotgun (WGS) entry which is preliminary data.</text>
</comment>
<feature type="region of interest" description="Disordered" evidence="1">
    <location>
        <begin position="445"/>
        <end position="498"/>
    </location>
</feature>
<dbReference type="InterPro" id="IPR048273">
    <property type="entry name" value="Luciferase"/>
</dbReference>
<dbReference type="InterPro" id="IPR040841">
    <property type="entry name" value="Luciferase_dom"/>
</dbReference>
<feature type="compositionally biased region" description="Basic and acidic residues" evidence="1">
    <location>
        <begin position="456"/>
        <end position="467"/>
    </location>
</feature>
<evidence type="ECO:0000313" key="4">
    <source>
        <dbReference type="Proteomes" id="UP001628179"/>
    </source>
</evidence>
<evidence type="ECO:0000313" key="3">
    <source>
        <dbReference type="EMBL" id="GAB1320989.1"/>
    </source>
</evidence>
<dbReference type="GeneID" id="98181941"/>
<feature type="region of interest" description="Disordered" evidence="1">
    <location>
        <begin position="402"/>
        <end position="422"/>
    </location>
</feature>
<accession>A0ABQ0GTC3</accession>
<organism evidence="3 4">
    <name type="scientific">Madurella fahalii</name>
    <dbReference type="NCBI Taxonomy" id="1157608"/>
    <lineage>
        <taxon>Eukaryota</taxon>
        <taxon>Fungi</taxon>
        <taxon>Dikarya</taxon>
        <taxon>Ascomycota</taxon>
        <taxon>Pezizomycotina</taxon>
        <taxon>Sordariomycetes</taxon>
        <taxon>Sordariomycetidae</taxon>
        <taxon>Sordariales</taxon>
        <taxon>Sordariales incertae sedis</taxon>
        <taxon>Madurella</taxon>
    </lineage>
</organism>
<reference evidence="3 4" key="1">
    <citation type="submission" date="2024-09" db="EMBL/GenBank/DDBJ databases">
        <title>Itraconazole resistance in Madurella fahalii resulting from another homologue of gene encoding cytochrome P450 14-alpha sterol demethylase (CYP51).</title>
        <authorList>
            <person name="Yoshioka I."/>
            <person name="Fahal A.H."/>
            <person name="Kaneko S."/>
            <person name="Yaguchi T."/>
        </authorList>
    </citation>
    <scope>NUCLEOTIDE SEQUENCE [LARGE SCALE GENOMIC DNA]</scope>
    <source>
        <strain evidence="3 4">IFM 68171</strain>
    </source>
</reference>
<dbReference type="EMBL" id="BAAFSV010000006">
    <property type="protein sequence ID" value="GAB1320989.1"/>
    <property type="molecule type" value="Genomic_DNA"/>
</dbReference>
<dbReference type="PANTHER" id="PTHR38695:SF1">
    <property type="entry name" value="AMINO ACID PERMEASE_ SLC12A DOMAIN-CONTAINING PROTEIN"/>
    <property type="match status" value="1"/>
</dbReference>
<dbReference type="Pfam" id="PF17648">
    <property type="entry name" value="Luciferase"/>
    <property type="match status" value="1"/>
</dbReference>
<evidence type="ECO:0000259" key="2">
    <source>
        <dbReference type="Pfam" id="PF17648"/>
    </source>
</evidence>
<protein>
    <recommendedName>
        <fullName evidence="2">Luciferase domain-containing protein</fullName>
    </recommendedName>
</protein>
<name>A0ABQ0GTC3_9PEZI</name>